<reference evidence="11" key="1">
    <citation type="submission" date="2025-08" db="UniProtKB">
        <authorList>
            <consortium name="RefSeq"/>
        </authorList>
    </citation>
    <scope>IDENTIFICATION</scope>
    <source>
        <tissue evidence="11">Gonads</tissue>
    </source>
</reference>
<dbReference type="AlphaFoldDB" id="A0A1S3K1H8"/>
<dbReference type="Pfam" id="PF00002">
    <property type="entry name" value="7tm_2"/>
    <property type="match status" value="1"/>
</dbReference>
<dbReference type="GO" id="GO:0016020">
    <property type="term" value="C:membrane"/>
    <property type="evidence" value="ECO:0007669"/>
    <property type="project" value="UniProtKB-SubCell"/>
</dbReference>
<keyword evidence="3 6" id="KW-1133">Transmembrane helix</keyword>
<gene>
    <name evidence="11" type="primary">LOC106178035</name>
</gene>
<sequence length="753" mass="85910">MRWYRAVLGSLVLIFTSAVQNSHGSLSGKESMNTSLQANPEHCHTRASCNSSDAERNCYCDEVCILYEDCCKDFHPAELTNNNLTKKYMLQLAREIKGLFECMTLSTKSSGYVISKCPQKWSGPNEIKINCEHNFNKTKSFDQFMETPVVGKRTGLVFRNVFCSICHEVDDIAYYSVKFGCSVPQSSTHPMGPPGRRPNFQPPAGVPLDSMDVNVSHVFNECSRTYKYKGTHLNRKTCVKYISTCSDKSSQYRKLCEDTPYVSFVYHNETHETYKNRFCAMCNGIEERRLNCIKKENATSSLPMYSYSVLFDLNTATLELKTIYSPYPSTAEYQKCPHGQTIEFGTNSCRTLMCEQDKVLKGNKCVQVSDTFLNRSYNSSIEKELLCPHLNYSTFVLFPNGELYINKTGQYFTSDDYRRVDENSVLVCVSTYGNQTEDVVQFNFSAIQTYLSSIGLIISSICLSIHFVIYMMLPSLRNRPGKILLHYVASLFGAQILFLISPRLGSITHACYIFSVLLHFMYLVAFLWMNIMSFDICHTFSNPTQVSSSQRCSKTFIIYHFYVWFFAFTIITIALVVDFSDDVPITYKPGYGNYGLCWLTQKYGLLIFFIGPVSAILLANLILFAISAYNITKVSNDTNRIALLNKSSEKRNLLLFVKLSVVMGITWITGFVAMATNRSELWFLFIFLNTWLGVFLFLVYICNKNVFQLLRKKFGCHTKKNLRNSKSNSSAVSSMRNRTSTTELSIVRLNTRL</sequence>
<keyword evidence="2 6" id="KW-0812">Transmembrane</keyword>
<dbReference type="GO" id="GO:0007166">
    <property type="term" value="P:cell surface receptor signaling pathway"/>
    <property type="evidence" value="ECO:0007669"/>
    <property type="project" value="InterPro"/>
</dbReference>
<evidence type="ECO:0000259" key="9">
    <source>
        <dbReference type="PROSITE" id="PS50958"/>
    </source>
</evidence>
<evidence type="ECO:0000256" key="3">
    <source>
        <dbReference type="ARBA" id="ARBA00022989"/>
    </source>
</evidence>
<evidence type="ECO:0000256" key="2">
    <source>
        <dbReference type="ARBA" id="ARBA00022692"/>
    </source>
</evidence>
<feature type="chain" id="PRO_5010284507" evidence="7">
    <location>
        <begin position="19"/>
        <end position="753"/>
    </location>
</feature>
<feature type="transmembrane region" description="Helical" evidence="6">
    <location>
        <begin position="603"/>
        <end position="632"/>
    </location>
</feature>
<dbReference type="OrthoDB" id="6134459at2759"/>
<dbReference type="PROSITE" id="PS50958">
    <property type="entry name" value="SMB_2"/>
    <property type="match status" value="1"/>
</dbReference>
<dbReference type="CDD" id="cd15039">
    <property type="entry name" value="7tmB3_Methuselah-like"/>
    <property type="match status" value="1"/>
</dbReference>
<dbReference type="PANTHER" id="PTHR45902">
    <property type="entry name" value="LATROPHILIN RECEPTOR-LIKE PROTEIN A"/>
    <property type="match status" value="1"/>
</dbReference>
<comment type="subcellular location">
    <subcellularLocation>
        <location evidence="1">Membrane</location>
        <topology evidence="1">Multi-pass membrane protein</topology>
    </subcellularLocation>
</comment>
<name>A0A1S3K1H8_LINAN</name>
<dbReference type="GeneID" id="106178035"/>
<feature type="transmembrane region" description="Helical" evidence="6">
    <location>
        <begin position="653"/>
        <end position="675"/>
    </location>
</feature>
<feature type="signal peptide" evidence="7">
    <location>
        <begin position="1"/>
        <end position="18"/>
    </location>
</feature>
<dbReference type="Proteomes" id="UP000085678">
    <property type="component" value="Unplaced"/>
</dbReference>
<dbReference type="InterPro" id="IPR053231">
    <property type="entry name" value="GPCR_LN-TM7"/>
</dbReference>
<evidence type="ECO:0000256" key="5">
    <source>
        <dbReference type="ARBA" id="ARBA00023157"/>
    </source>
</evidence>
<evidence type="ECO:0000256" key="1">
    <source>
        <dbReference type="ARBA" id="ARBA00004141"/>
    </source>
</evidence>
<dbReference type="FunCoup" id="A0A1S3K1H8">
    <property type="interactions" value="151"/>
</dbReference>
<keyword evidence="7" id="KW-0732">Signal</keyword>
<evidence type="ECO:0000259" key="8">
    <source>
        <dbReference type="PROSITE" id="PS50261"/>
    </source>
</evidence>
<dbReference type="InterPro" id="IPR000832">
    <property type="entry name" value="GPCR_2_secretin-like"/>
</dbReference>
<protein>
    <submittedName>
        <fullName evidence="11">G-protein coupled receptor Mth-like</fullName>
    </submittedName>
</protein>
<dbReference type="KEGG" id="lak:106178035"/>
<dbReference type="STRING" id="7574.A0A1S3K1H8"/>
<evidence type="ECO:0000256" key="4">
    <source>
        <dbReference type="ARBA" id="ARBA00023136"/>
    </source>
</evidence>
<evidence type="ECO:0000256" key="6">
    <source>
        <dbReference type="SAM" id="Phobius"/>
    </source>
</evidence>
<organism evidence="10 11">
    <name type="scientific">Lingula anatina</name>
    <name type="common">Brachiopod</name>
    <name type="synonym">Lingula unguis</name>
    <dbReference type="NCBI Taxonomy" id="7574"/>
    <lineage>
        <taxon>Eukaryota</taxon>
        <taxon>Metazoa</taxon>
        <taxon>Spiralia</taxon>
        <taxon>Lophotrochozoa</taxon>
        <taxon>Brachiopoda</taxon>
        <taxon>Linguliformea</taxon>
        <taxon>Lingulata</taxon>
        <taxon>Lingulida</taxon>
        <taxon>Linguloidea</taxon>
        <taxon>Lingulidae</taxon>
        <taxon>Lingula</taxon>
    </lineage>
</organism>
<feature type="domain" description="G-protein coupled receptors family 2 profile 2" evidence="8">
    <location>
        <begin position="448"/>
        <end position="704"/>
    </location>
</feature>
<dbReference type="Gene3D" id="1.20.1070.10">
    <property type="entry name" value="Rhodopsin 7-helix transmembrane proteins"/>
    <property type="match status" value="1"/>
</dbReference>
<feature type="transmembrane region" description="Helical" evidence="6">
    <location>
        <begin position="450"/>
        <end position="471"/>
    </location>
</feature>
<keyword evidence="10" id="KW-1185">Reference proteome</keyword>
<feature type="transmembrane region" description="Helical" evidence="6">
    <location>
        <begin position="507"/>
        <end position="528"/>
    </location>
</feature>
<feature type="transmembrane region" description="Helical" evidence="6">
    <location>
        <begin position="483"/>
        <end position="501"/>
    </location>
</feature>
<evidence type="ECO:0000313" key="10">
    <source>
        <dbReference type="Proteomes" id="UP000085678"/>
    </source>
</evidence>
<dbReference type="PROSITE" id="PS50261">
    <property type="entry name" value="G_PROTEIN_RECEP_F2_4"/>
    <property type="match status" value="1"/>
</dbReference>
<keyword evidence="5" id="KW-1015">Disulfide bond</keyword>
<accession>A0A1S3K1H8</accession>
<feature type="transmembrane region" description="Helical" evidence="6">
    <location>
        <begin position="556"/>
        <end position="577"/>
    </location>
</feature>
<dbReference type="InterPro" id="IPR001212">
    <property type="entry name" value="Somatomedin_B_dom"/>
</dbReference>
<dbReference type="InterPro" id="IPR017981">
    <property type="entry name" value="GPCR_2-like_7TM"/>
</dbReference>
<proteinExistence type="predicted"/>
<keyword evidence="4 6" id="KW-0472">Membrane</keyword>
<dbReference type="InParanoid" id="A0A1S3K1H8"/>
<dbReference type="GO" id="GO:0004930">
    <property type="term" value="F:G protein-coupled receptor activity"/>
    <property type="evidence" value="ECO:0007669"/>
    <property type="project" value="InterPro"/>
</dbReference>
<feature type="transmembrane region" description="Helical" evidence="6">
    <location>
        <begin position="681"/>
        <end position="702"/>
    </location>
</feature>
<evidence type="ECO:0000313" key="11">
    <source>
        <dbReference type="RefSeq" id="XP_013416485.1"/>
    </source>
</evidence>
<dbReference type="RefSeq" id="XP_013416485.1">
    <property type="nucleotide sequence ID" value="XM_013561031.1"/>
</dbReference>
<feature type="domain" description="SMB" evidence="9">
    <location>
        <begin position="39"/>
        <end position="82"/>
    </location>
</feature>
<evidence type="ECO:0000256" key="7">
    <source>
        <dbReference type="SAM" id="SignalP"/>
    </source>
</evidence>
<dbReference type="PANTHER" id="PTHR45902:SF3">
    <property type="entry name" value="G-PROTEIN COUPLED RECEPTORS FAMILY 2 PROFILE 2 DOMAIN-CONTAINING PROTEIN"/>
    <property type="match status" value="1"/>
</dbReference>